<evidence type="ECO:0000313" key="2">
    <source>
        <dbReference type="EMBL" id="KAK6628314.1"/>
    </source>
</evidence>
<dbReference type="EMBL" id="JAWJWE010000036">
    <property type="protein sequence ID" value="KAK6628314.1"/>
    <property type="molecule type" value="Genomic_DNA"/>
</dbReference>
<sequence>MGERPTHRVNGVRARVPGTIYKVMMGSFDRNVADRGRHVGFPAPVVGPMSLMLQISVEVPGTSTRTQISSSSAMESHDKSGVSN</sequence>
<feature type="compositionally biased region" description="Basic and acidic residues" evidence="1">
    <location>
        <begin position="75"/>
        <end position="84"/>
    </location>
</feature>
<protein>
    <submittedName>
        <fullName evidence="2">Uncharacterized protein</fullName>
    </submittedName>
</protein>
<organism evidence="2 3">
    <name type="scientific">Polyplax serrata</name>
    <name type="common">Common mouse louse</name>
    <dbReference type="NCBI Taxonomy" id="468196"/>
    <lineage>
        <taxon>Eukaryota</taxon>
        <taxon>Metazoa</taxon>
        <taxon>Ecdysozoa</taxon>
        <taxon>Arthropoda</taxon>
        <taxon>Hexapoda</taxon>
        <taxon>Insecta</taxon>
        <taxon>Pterygota</taxon>
        <taxon>Neoptera</taxon>
        <taxon>Paraneoptera</taxon>
        <taxon>Psocodea</taxon>
        <taxon>Troctomorpha</taxon>
        <taxon>Phthiraptera</taxon>
        <taxon>Anoplura</taxon>
        <taxon>Polyplacidae</taxon>
        <taxon>Polyplax</taxon>
    </lineage>
</organism>
<feature type="region of interest" description="Disordered" evidence="1">
    <location>
        <begin position="61"/>
        <end position="84"/>
    </location>
</feature>
<name>A0AAN8S5S4_POLSC</name>
<comment type="caution">
    <text evidence="2">The sequence shown here is derived from an EMBL/GenBank/DDBJ whole genome shotgun (WGS) entry which is preliminary data.</text>
</comment>
<feature type="compositionally biased region" description="Polar residues" evidence="1">
    <location>
        <begin position="61"/>
        <end position="74"/>
    </location>
</feature>
<proteinExistence type="predicted"/>
<dbReference type="Proteomes" id="UP001372834">
    <property type="component" value="Unassembled WGS sequence"/>
</dbReference>
<reference evidence="2 3" key="1">
    <citation type="submission" date="2023-10" db="EMBL/GenBank/DDBJ databases">
        <title>Genomes of two closely related lineages of the louse Polyplax serrata with different host specificities.</title>
        <authorList>
            <person name="Martinu J."/>
            <person name="Tarabai H."/>
            <person name="Stefka J."/>
            <person name="Hypsa V."/>
        </authorList>
    </citation>
    <scope>NUCLEOTIDE SEQUENCE [LARGE SCALE GENOMIC DNA]</scope>
    <source>
        <strain evidence="2">HR10_N</strain>
    </source>
</reference>
<accession>A0AAN8S5S4</accession>
<dbReference type="AlphaFoldDB" id="A0AAN8S5S4"/>
<evidence type="ECO:0000313" key="3">
    <source>
        <dbReference type="Proteomes" id="UP001372834"/>
    </source>
</evidence>
<gene>
    <name evidence="2" type="ORF">RUM43_002126</name>
</gene>
<evidence type="ECO:0000256" key="1">
    <source>
        <dbReference type="SAM" id="MobiDB-lite"/>
    </source>
</evidence>